<protein>
    <submittedName>
        <fullName evidence="1">Uncharacterized protein</fullName>
    </submittedName>
</protein>
<gene>
    <name evidence="1" type="ORF">E5329_25525</name>
</gene>
<sequence length="81" mass="9155">MSAIDDIKFTVISNCVASDLLSIEQDDYTEIIMKMKSLPRRNLESVLEILNMHVVGNISSKKKVNKHSTTSDFKIIKNNSL</sequence>
<dbReference type="EMBL" id="SRYA01000097">
    <property type="protein sequence ID" value="TGY88701.1"/>
    <property type="molecule type" value="Genomic_DNA"/>
</dbReference>
<organism evidence="1 2">
    <name type="scientific">Petralouisia muris</name>
    <dbReference type="NCBI Taxonomy" id="3032872"/>
    <lineage>
        <taxon>Bacteria</taxon>
        <taxon>Bacillati</taxon>
        <taxon>Bacillota</taxon>
        <taxon>Clostridia</taxon>
        <taxon>Lachnospirales</taxon>
        <taxon>Lachnospiraceae</taxon>
        <taxon>Petralouisia</taxon>
    </lineage>
</organism>
<accession>A0AC61RNM0</accession>
<evidence type="ECO:0000313" key="2">
    <source>
        <dbReference type="Proteomes" id="UP000304953"/>
    </source>
</evidence>
<name>A0AC61RNM0_9FIRM</name>
<evidence type="ECO:0000313" key="1">
    <source>
        <dbReference type="EMBL" id="TGY88701.1"/>
    </source>
</evidence>
<dbReference type="Proteomes" id="UP000304953">
    <property type="component" value="Unassembled WGS sequence"/>
</dbReference>
<comment type="caution">
    <text evidence="1">The sequence shown here is derived from an EMBL/GenBank/DDBJ whole genome shotgun (WGS) entry which is preliminary data.</text>
</comment>
<keyword evidence="2" id="KW-1185">Reference proteome</keyword>
<reference evidence="1" key="1">
    <citation type="submission" date="2019-04" db="EMBL/GenBank/DDBJ databases">
        <title>Microbes associate with the intestines of laboratory mice.</title>
        <authorList>
            <person name="Navarre W."/>
            <person name="Wong E."/>
            <person name="Huang K."/>
            <person name="Tropini C."/>
            <person name="Ng K."/>
            <person name="Yu B."/>
        </authorList>
    </citation>
    <scope>NUCLEOTIDE SEQUENCE</scope>
    <source>
        <strain evidence="1">NM01_1-7b</strain>
    </source>
</reference>
<proteinExistence type="predicted"/>